<keyword evidence="7 8" id="KW-0012">Acyltransferase</keyword>
<evidence type="ECO:0000256" key="8">
    <source>
        <dbReference type="HAMAP-Rule" id="MF_01148"/>
    </source>
</evidence>
<dbReference type="UniPathway" id="UPA00666"/>
<dbReference type="CDD" id="cd07571">
    <property type="entry name" value="ALP_N-acyl_transferase"/>
    <property type="match status" value="1"/>
</dbReference>
<evidence type="ECO:0000313" key="11">
    <source>
        <dbReference type="EMBL" id="QFQ02322.1"/>
    </source>
</evidence>
<evidence type="ECO:0000256" key="3">
    <source>
        <dbReference type="ARBA" id="ARBA00022679"/>
    </source>
</evidence>
<evidence type="ECO:0000313" key="12">
    <source>
        <dbReference type="Proteomes" id="UP000326711"/>
    </source>
</evidence>
<reference evidence="12" key="1">
    <citation type="submission" date="2019-10" db="EMBL/GenBank/DDBJ databases">
        <title>Complete genome sequence of Corynebacterium urogenitalis DSM 108747, isolated from the genital tract of a cow.</title>
        <authorList>
            <person name="Ruckert C."/>
            <person name="Ballas P."/>
            <person name="Wagener K."/>
            <person name="Drillich M."/>
            <person name="Kaempfer P."/>
            <person name="Busse H.-J."/>
            <person name="Ehling-Schulz M."/>
        </authorList>
    </citation>
    <scope>NUCLEOTIDE SEQUENCE [LARGE SCALE GENOMIC DNA]</scope>
    <source>
        <strain evidence="12">LMM 1652</strain>
    </source>
</reference>
<evidence type="ECO:0000259" key="10">
    <source>
        <dbReference type="PROSITE" id="PS50263"/>
    </source>
</evidence>
<comment type="pathway">
    <text evidence="8">Protein modification; lipoprotein biosynthesis (N-acyl transfer).</text>
</comment>
<dbReference type="NCBIfam" id="TIGR00546">
    <property type="entry name" value="lnt"/>
    <property type="match status" value="1"/>
</dbReference>
<keyword evidence="4 8" id="KW-0812">Transmembrane</keyword>
<feature type="transmembrane region" description="Helical" evidence="8">
    <location>
        <begin position="71"/>
        <end position="90"/>
    </location>
</feature>
<evidence type="ECO:0000256" key="5">
    <source>
        <dbReference type="ARBA" id="ARBA00022989"/>
    </source>
</evidence>
<evidence type="ECO:0000256" key="2">
    <source>
        <dbReference type="ARBA" id="ARBA00022475"/>
    </source>
</evidence>
<feature type="transmembrane region" description="Helical" evidence="8">
    <location>
        <begin position="157"/>
        <end position="177"/>
    </location>
</feature>
<feature type="domain" description="CN hydrolase" evidence="10">
    <location>
        <begin position="238"/>
        <end position="494"/>
    </location>
</feature>
<keyword evidence="3 8" id="KW-0808">Transferase</keyword>
<comment type="function">
    <text evidence="8">Catalyzes the phospholipid dependent N-acylation of the N-terminal cysteine of apolipoprotein, the last step in lipoprotein maturation.</text>
</comment>
<comment type="similarity">
    <text evidence="8">Belongs to the CN hydrolase family. Apolipoprotein N-acyltransferase subfamily.</text>
</comment>
<dbReference type="PANTHER" id="PTHR38686:SF1">
    <property type="entry name" value="APOLIPOPROTEIN N-ACYLTRANSFERASE"/>
    <property type="match status" value="1"/>
</dbReference>
<comment type="subcellular location">
    <subcellularLocation>
        <location evidence="1 8">Cell membrane</location>
        <topology evidence="1 8">Multi-pass membrane protein</topology>
    </subcellularLocation>
</comment>
<feature type="transmembrane region" description="Helical" evidence="8">
    <location>
        <begin position="102"/>
        <end position="120"/>
    </location>
</feature>
<organism evidence="11 12">
    <name type="scientific">Corynebacterium urogenitale</name>
    <dbReference type="NCBI Taxonomy" id="2487892"/>
    <lineage>
        <taxon>Bacteria</taxon>
        <taxon>Bacillati</taxon>
        <taxon>Actinomycetota</taxon>
        <taxon>Actinomycetes</taxon>
        <taxon>Mycobacteriales</taxon>
        <taxon>Corynebacteriaceae</taxon>
        <taxon>Corynebacterium</taxon>
    </lineage>
</organism>
<sequence length="558" mass="60501">MPRFFRLVVAAFSGLMLFASYQPTGLWWSAPLGCALFFLALDRSNAILASWLQGAVLYLLLLPWVGEFVGWYAWVALAIVQSLYSLLFGIGARYLIRRPSEYPLTVVALSSAALSAWFVATEWLRSSWPFGGFPWGRLAWGQVGGPLAWWIQWGGPALVTFVVVLSGAALAWLLWAVGVGRFPFFRRQQAPNSRYHWAVPAAVALALTVGIGGAISLTASQDPPEDPEQVKANGENSVRIAAIQGNVPRLGLDFAAQRRAVLDNHARQTEKYAARVATGEEQQPDLVFWPENASDVNPFINPEAARIIQRSVDSVGAPILVGTVSPEHNSMYVWGADGAGDVHEKKYLQPFGEYMPMRDLLRKITPLVDRAGNFQPGTDDGAVQMAPFSPNSSRSEPVTVGVATCYEISFDGAPRDAVLAGAQLLSTPTNNATFGFTDMTYQQLAMSRMRAMEYNRSLVVAATSGVSAIVMPDGSVVEQSHIFTPATLTATVPLHSNLTISAKVGPWVERIIAIVGLLATIGALTASRVGVASTNQESRRAAARKQTRRAQVGTKQRK</sequence>
<dbReference type="HAMAP" id="MF_01148">
    <property type="entry name" value="Lnt"/>
    <property type="match status" value="1"/>
</dbReference>
<dbReference type="RefSeq" id="WP_151902700.1">
    <property type="nucleotide sequence ID" value="NZ_CP045032.1"/>
</dbReference>
<dbReference type="KEGG" id="cuo:CUROG_04740"/>
<dbReference type="InterPro" id="IPR004563">
    <property type="entry name" value="Apolipo_AcylTrfase"/>
</dbReference>
<dbReference type="GO" id="GO:0016410">
    <property type="term" value="F:N-acyltransferase activity"/>
    <property type="evidence" value="ECO:0007669"/>
    <property type="project" value="UniProtKB-UniRule"/>
</dbReference>
<accession>A0A5J6Z804</accession>
<keyword evidence="11" id="KW-0449">Lipoprotein</keyword>
<dbReference type="GO" id="GO:0005886">
    <property type="term" value="C:plasma membrane"/>
    <property type="evidence" value="ECO:0007669"/>
    <property type="project" value="UniProtKB-SubCell"/>
</dbReference>
<evidence type="ECO:0000256" key="1">
    <source>
        <dbReference type="ARBA" id="ARBA00004651"/>
    </source>
</evidence>
<dbReference type="InterPro" id="IPR003010">
    <property type="entry name" value="C-N_Hydrolase"/>
</dbReference>
<dbReference type="SUPFAM" id="SSF56317">
    <property type="entry name" value="Carbon-nitrogen hydrolase"/>
    <property type="match status" value="1"/>
</dbReference>
<dbReference type="Pfam" id="PF20154">
    <property type="entry name" value="LNT_N"/>
    <property type="match status" value="1"/>
</dbReference>
<evidence type="ECO:0000256" key="7">
    <source>
        <dbReference type="ARBA" id="ARBA00023315"/>
    </source>
</evidence>
<dbReference type="PANTHER" id="PTHR38686">
    <property type="entry name" value="APOLIPOPROTEIN N-ACYLTRANSFERASE"/>
    <property type="match status" value="1"/>
</dbReference>
<dbReference type="PROSITE" id="PS50263">
    <property type="entry name" value="CN_HYDROLASE"/>
    <property type="match status" value="1"/>
</dbReference>
<comment type="catalytic activity">
    <reaction evidence="8">
        <text>N-terminal S-1,2-diacyl-sn-glyceryl-L-cysteinyl-[lipoprotein] + a glycerophospholipid = N-acyl-S-1,2-diacyl-sn-glyceryl-L-cysteinyl-[lipoprotein] + a 2-acyl-sn-glycero-3-phospholipid + H(+)</text>
        <dbReference type="Rhea" id="RHEA:48228"/>
        <dbReference type="Rhea" id="RHEA-COMP:14681"/>
        <dbReference type="Rhea" id="RHEA-COMP:14684"/>
        <dbReference type="ChEBI" id="CHEBI:15378"/>
        <dbReference type="ChEBI" id="CHEBI:136912"/>
        <dbReference type="ChEBI" id="CHEBI:140656"/>
        <dbReference type="ChEBI" id="CHEBI:140657"/>
        <dbReference type="ChEBI" id="CHEBI:140660"/>
        <dbReference type="EC" id="2.3.1.269"/>
    </reaction>
</comment>
<dbReference type="EMBL" id="CP045032">
    <property type="protein sequence ID" value="QFQ02322.1"/>
    <property type="molecule type" value="Genomic_DNA"/>
</dbReference>
<keyword evidence="6 8" id="KW-0472">Membrane</keyword>
<evidence type="ECO:0000256" key="6">
    <source>
        <dbReference type="ARBA" id="ARBA00023136"/>
    </source>
</evidence>
<protein>
    <recommendedName>
        <fullName evidence="8">Apolipoprotein N-acyltransferase</fullName>
        <shortName evidence="8">ALP N-acyltransferase</shortName>
        <ecNumber evidence="8">2.3.1.269</ecNumber>
    </recommendedName>
</protein>
<dbReference type="GO" id="GO:0042158">
    <property type="term" value="P:lipoprotein biosynthetic process"/>
    <property type="evidence" value="ECO:0007669"/>
    <property type="project" value="UniProtKB-UniRule"/>
</dbReference>
<name>A0A5J6Z804_9CORY</name>
<evidence type="ECO:0000256" key="4">
    <source>
        <dbReference type="ARBA" id="ARBA00022692"/>
    </source>
</evidence>
<proteinExistence type="inferred from homology"/>
<comment type="caution">
    <text evidence="8">Lacks conserved residue(s) required for the propagation of feature annotation.</text>
</comment>
<dbReference type="EC" id="2.3.1.269" evidence="8"/>
<evidence type="ECO:0000256" key="9">
    <source>
        <dbReference type="SAM" id="MobiDB-lite"/>
    </source>
</evidence>
<keyword evidence="2 8" id="KW-1003">Cell membrane</keyword>
<dbReference type="InterPro" id="IPR045378">
    <property type="entry name" value="LNT_N"/>
</dbReference>
<feature type="region of interest" description="Disordered" evidence="9">
    <location>
        <begin position="534"/>
        <end position="558"/>
    </location>
</feature>
<keyword evidence="5 8" id="KW-1133">Transmembrane helix</keyword>
<dbReference type="AlphaFoldDB" id="A0A5J6Z804"/>
<dbReference type="Pfam" id="PF00795">
    <property type="entry name" value="CN_hydrolase"/>
    <property type="match status" value="1"/>
</dbReference>
<gene>
    <name evidence="8 11" type="primary">lnt</name>
    <name evidence="11" type="ORF">CUROG_04740</name>
</gene>
<dbReference type="InterPro" id="IPR036526">
    <property type="entry name" value="C-N_Hydrolase_sf"/>
</dbReference>
<dbReference type="Gene3D" id="3.60.110.10">
    <property type="entry name" value="Carbon-nitrogen hydrolase"/>
    <property type="match status" value="1"/>
</dbReference>
<dbReference type="OrthoDB" id="9804277at2"/>
<keyword evidence="12" id="KW-1185">Reference proteome</keyword>
<dbReference type="Proteomes" id="UP000326711">
    <property type="component" value="Chromosome"/>
</dbReference>
<feature type="transmembrane region" description="Helical" evidence="8">
    <location>
        <begin position="197"/>
        <end position="219"/>
    </location>
</feature>